<keyword evidence="5" id="KW-0456">Lyase</keyword>
<dbReference type="InterPro" id="IPR005677">
    <property type="entry name" value="Fum_hydII"/>
</dbReference>
<sequence>MADTHTETDSMGPVDVPAGVLYGPQTARAAANFPISGWPMPRSFIRALGWIKQAAASANKKGGRLPACVGDAIMAAAGEVADGDHDDQFIVDVFQTGSGTSTNMNANEVIANRAMQLLISGGRDVGQIHPNDHVNMGQSSNDVIPSAINVSAAVTIRNDLVPALTKLRDALSAKADEFDDVLKIGRTHLMDAVPMRLGQEFSGYAAQIDGAAASLGPIVERLCELPIGGTAVGTGLNAPRKFAAEICRRLSSVTSLRFVEASNRFAAQGSGDVAVMASGALKGTALAMGKIASDIRLLASGPRCGLGELVLPALQPGSSIMPGKVNPVMCESVVQVACQVIGCDAAITAGATGGVGGILELNVAMPMIACNLLAAIRLLTNVAEAFTDKCIVGLQANADRCEQLVEQSLAMVTALAPKLGYDKAAEIAKQAVETGQTIRQVCLVQGVLDESELADLLDARKQTGP</sequence>
<comment type="caution">
    <text evidence="8">The sequence shown here is derived from an EMBL/GenBank/DDBJ whole genome shotgun (WGS) entry which is preliminary data.</text>
</comment>
<name>A0A0F9RQ19_9ZZZZ</name>
<reference evidence="8" key="1">
    <citation type="journal article" date="2015" name="Nature">
        <title>Complex archaea that bridge the gap between prokaryotes and eukaryotes.</title>
        <authorList>
            <person name="Spang A."/>
            <person name="Saw J.H."/>
            <person name="Jorgensen S.L."/>
            <person name="Zaremba-Niedzwiedzka K."/>
            <person name="Martijn J."/>
            <person name="Lind A.E."/>
            <person name="van Eijk R."/>
            <person name="Schleper C."/>
            <person name="Guy L."/>
            <person name="Ettema T.J."/>
        </authorList>
    </citation>
    <scope>NUCLEOTIDE SEQUENCE</scope>
</reference>
<accession>A0A0F9RQ19</accession>
<comment type="similarity">
    <text evidence="1">Belongs to the class-II fumarase/aspartase family. Fumarase subfamily.</text>
</comment>
<dbReference type="PANTHER" id="PTHR11444:SF22">
    <property type="entry name" value="FUMARATE HYDRATASE CLASS II"/>
    <property type="match status" value="1"/>
</dbReference>
<dbReference type="Gene3D" id="1.20.200.10">
    <property type="entry name" value="Fumarase/aspartase (Central domain)"/>
    <property type="match status" value="1"/>
</dbReference>
<gene>
    <name evidence="8" type="ORF">LCGC14_0868230</name>
</gene>
<dbReference type="InterPro" id="IPR020557">
    <property type="entry name" value="Fumarate_lyase_CS"/>
</dbReference>
<dbReference type="GO" id="GO:0004333">
    <property type="term" value="F:fumarate hydratase activity"/>
    <property type="evidence" value="ECO:0007669"/>
    <property type="project" value="UniProtKB-EC"/>
</dbReference>
<evidence type="ECO:0000256" key="4">
    <source>
        <dbReference type="ARBA" id="ARBA00022532"/>
    </source>
</evidence>
<dbReference type="GO" id="GO:0006099">
    <property type="term" value="P:tricarboxylic acid cycle"/>
    <property type="evidence" value="ECO:0007669"/>
    <property type="project" value="UniProtKB-KW"/>
</dbReference>
<feature type="domain" description="Fumarate lyase N-terminal" evidence="6">
    <location>
        <begin position="13"/>
        <end position="342"/>
    </location>
</feature>
<evidence type="ECO:0000259" key="6">
    <source>
        <dbReference type="Pfam" id="PF00206"/>
    </source>
</evidence>
<dbReference type="InterPro" id="IPR008948">
    <property type="entry name" value="L-Aspartase-like"/>
</dbReference>
<dbReference type="PROSITE" id="PS00163">
    <property type="entry name" value="FUMARATE_LYASES"/>
    <property type="match status" value="1"/>
</dbReference>
<dbReference type="Pfam" id="PF00206">
    <property type="entry name" value="Lyase_1"/>
    <property type="match status" value="1"/>
</dbReference>
<proteinExistence type="inferred from homology"/>
<dbReference type="InterPro" id="IPR018951">
    <property type="entry name" value="Fumarase_C_C"/>
</dbReference>
<dbReference type="GO" id="GO:0006106">
    <property type="term" value="P:fumarate metabolic process"/>
    <property type="evidence" value="ECO:0007669"/>
    <property type="project" value="InterPro"/>
</dbReference>
<dbReference type="InterPro" id="IPR000362">
    <property type="entry name" value="Fumarate_lyase_fam"/>
</dbReference>
<dbReference type="AlphaFoldDB" id="A0A0F9RQ19"/>
<dbReference type="Gene3D" id="1.10.40.30">
    <property type="entry name" value="Fumarase/aspartase (C-terminal domain)"/>
    <property type="match status" value="1"/>
</dbReference>
<feature type="domain" description="Fumarase C C-terminal" evidence="7">
    <location>
        <begin position="411"/>
        <end position="461"/>
    </location>
</feature>
<evidence type="ECO:0000256" key="5">
    <source>
        <dbReference type="ARBA" id="ARBA00023239"/>
    </source>
</evidence>
<evidence type="ECO:0000313" key="8">
    <source>
        <dbReference type="EMBL" id="KKN27076.1"/>
    </source>
</evidence>
<protein>
    <recommendedName>
        <fullName evidence="2">fumarate hydratase</fullName>
        <ecNumber evidence="2">4.2.1.2</ecNumber>
    </recommendedName>
</protein>
<dbReference type="InterPro" id="IPR022761">
    <property type="entry name" value="Fumarate_lyase_N"/>
</dbReference>
<evidence type="ECO:0000256" key="1">
    <source>
        <dbReference type="ARBA" id="ARBA00009084"/>
    </source>
</evidence>
<dbReference type="FunFam" id="1.10.40.30:FF:000002">
    <property type="entry name" value="Fumarate hydratase class II"/>
    <property type="match status" value="1"/>
</dbReference>
<evidence type="ECO:0000256" key="2">
    <source>
        <dbReference type="ARBA" id="ARBA00012921"/>
    </source>
</evidence>
<dbReference type="HAMAP" id="MF_00743">
    <property type="entry name" value="FumaraseC"/>
    <property type="match status" value="1"/>
</dbReference>
<evidence type="ECO:0000259" key="7">
    <source>
        <dbReference type="Pfam" id="PF10415"/>
    </source>
</evidence>
<dbReference type="InterPro" id="IPR024083">
    <property type="entry name" value="Fumarase/histidase_N"/>
</dbReference>
<dbReference type="PRINTS" id="PR00149">
    <property type="entry name" value="FUMRATELYASE"/>
</dbReference>
<dbReference type="SUPFAM" id="SSF48557">
    <property type="entry name" value="L-aspartase-like"/>
    <property type="match status" value="1"/>
</dbReference>
<dbReference type="FunFam" id="1.20.200.10:FF:000001">
    <property type="entry name" value="Fumarate hydratase, mitochondrial"/>
    <property type="match status" value="1"/>
</dbReference>
<dbReference type="PANTHER" id="PTHR11444">
    <property type="entry name" value="ASPARTATEAMMONIA/ARGININOSUCCINATE/ADENYLOSUCCINATE LYASE"/>
    <property type="match status" value="1"/>
</dbReference>
<dbReference type="FunFam" id="1.10.275.10:FF:000001">
    <property type="entry name" value="Fumarate hydratase, mitochondrial"/>
    <property type="match status" value="1"/>
</dbReference>
<dbReference type="EC" id="4.2.1.2" evidence="2"/>
<dbReference type="CDD" id="cd01596">
    <property type="entry name" value="Aspartase_like"/>
    <property type="match status" value="1"/>
</dbReference>
<dbReference type="Gene3D" id="1.10.275.10">
    <property type="entry name" value="Fumarase/aspartase (N-terminal domain)"/>
    <property type="match status" value="1"/>
</dbReference>
<keyword evidence="4" id="KW-0816">Tricarboxylic acid cycle</keyword>
<dbReference type="Pfam" id="PF10415">
    <property type="entry name" value="FumaraseC_C"/>
    <property type="match status" value="1"/>
</dbReference>
<keyword evidence="3" id="KW-0963">Cytoplasm</keyword>
<evidence type="ECO:0000256" key="3">
    <source>
        <dbReference type="ARBA" id="ARBA00022490"/>
    </source>
</evidence>
<dbReference type="NCBIfam" id="NF008909">
    <property type="entry name" value="PRK12273.1"/>
    <property type="match status" value="1"/>
</dbReference>
<organism evidence="8">
    <name type="scientific">marine sediment metagenome</name>
    <dbReference type="NCBI Taxonomy" id="412755"/>
    <lineage>
        <taxon>unclassified sequences</taxon>
        <taxon>metagenomes</taxon>
        <taxon>ecological metagenomes</taxon>
    </lineage>
</organism>
<dbReference type="EMBL" id="LAZR01002669">
    <property type="protein sequence ID" value="KKN27076.1"/>
    <property type="molecule type" value="Genomic_DNA"/>
</dbReference>